<dbReference type="GO" id="GO:0019305">
    <property type="term" value="P:dTDP-rhamnose biosynthetic process"/>
    <property type="evidence" value="ECO:0007669"/>
    <property type="project" value="UniProtKB-UniPathway"/>
</dbReference>
<comment type="catalytic activity">
    <reaction evidence="5">
        <text>dTDP-beta-L-rhamnose + NADP(+) = dTDP-4-dehydro-beta-L-rhamnose + NADPH + H(+)</text>
        <dbReference type="Rhea" id="RHEA:21796"/>
        <dbReference type="ChEBI" id="CHEBI:15378"/>
        <dbReference type="ChEBI" id="CHEBI:57510"/>
        <dbReference type="ChEBI" id="CHEBI:57783"/>
        <dbReference type="ChEBI" id="CHEBI:58349"/>
        <dbReference type="ChEBI" id="CHEBI:62830"/>
        <dbReference type="EC" id="1.1.1.133"/>
    </reaction>
</comment>
<dbReference type="GO" id="GO:0048269">
    <property type="term" value="C:methionine adenosyltransferase complex"/>
    <property type="evidence" value="ECO:0007669"/>
    <property type="project" value="TreeGrafter"/>
</dbReference>
<evidence type="ECO:0000256" key="5">
    <source>
        <dbReference type="ARBA" id="ARBA00048200"/>
    </source>
</evidence>
<comment type="pathway">
    <text evidence="1 6">Carbohydrate biosynthesis; dTDP-L-rhamnose biosynthesis.</text>
</comment>
<dbReference type="Gene3D" id="3.40.50.720">
    <property type="entry name" value="NAD(P)-binding Rossmann-like Domain"/>
    <property type="match status" value="1"/>
</dbReference>
<feature type="domain" description="RmlD-like substrate binding" evidence="7">
    <location>
        <begin position="4"/>
        <end position="236"/>
    </location>
</feature>
<evidence type="ECO:0000256" key="3">
    <source>
        <dbReference type="ARBA" id="ARBA00012929"/>
    </source>
</evidence>
<dbReference type="AlphaFoldDB" id="A0A1K1PDV2"/>
<dbReference type="Proteomes" id="UP000182248">
    <property type="component" value="Unassembled WGS sequence"/>
</dbReference>
<comment type="function">
    <text evidence="6">Catalyzes the reduction of dTDP-6-deoxy-L-lyxo-4-hexulose to yield dTDP-L-rhamnose.</text>
</comment>
<dbReference type="InterPro" id="IPR029903">
    <property type="entry name" value="RmlD-like-bd"/>
</dbReference>
<dbReference type="OrthoDB" id="1415031at2"/>
<accession>A0A1K1PDV2</accession>
<evidence type="ECO:0000256" key="4">
    <source>
        <dbReference type="ARBA" id="ARBA00017099"/>
    </source>
</evidence>
<organism evidence="8 9">
    <name type="scientific">Sinomicrobium oceani</name>
    <dbReference type="NCBI Taxonomy" id="1150368"/>
    <lineage>
        <taxon>Bacteria</taxon>
        <taxon>Pseudomonadati</taxon>
        <taxon>Bacteroidota</taxon>
        <taxon>Flavobacteriia</taxon>
        <taxon>Flavobacteriales</taxon>
        <taxon>Flavobacteriaceae</taxon>
        <taxon>Sinomicrobium</taxon>
    </lineage>
</organism>
<protein>
    <recommendedName>
        <fullName evidence="4 6">dTDP-4-dehydrorhamnose reductase</fullName>
        <ecNumber evidence="3 6">1.1.1.133</ecNumber>
    </recommendedName>
</protein>
<sequence length="271" mass="31624">MKKRILILGASGFLGGHIYRELCPYYDTYGTYFTNTSFADNQHFCYFNVDTDPIESIIQAVKPSCIISAIRGNFQEQIELHQEIMTIITKRDIRVIFLSSANVFDAFSNFPSYEYDKTLSESIYGRFKIKIENMLLRLPVWQYVIVRLPMVFGNNSPRLNELKQFLQHHEAYEVFPDLVMNVTAADLVARQIHYLLNRYKSGIYHPGSNDLIHHDEFIREITEELGYEKPLFKNVYTRNTDRFLAVLPKDNKLPEQYQVAVADVIKSSVLR</sequence>
<keyword evidence="9" id="KW-1185">Reference proteome</keyword>
<dbReference type="RefSeq" id="WP_072316957.1">
    <property type="nucleotide sequence ID" value="NZ_FPJE01000008.1"/>
</dbReference>
<dbReference type="InterPro" id="IPR005913">
    <property type="entry name" value="dTDP_dehydrorham_reduct"/>
</dbReference>
<dbReference type="PANTHER" id="PTHR10491">
    <property type="entry name" value="DTDP-4-DEHYDRORHAMNOSE REDUCTASE"/>
    <property type="match status" value="1"/>
</dbReference>
<evidence type="ECO:0000256" key="2">
    <source>
        <dbReference type="ARBA" id="ARBA00010944"/>
    </source>
</evidence>
<dbReference type="GO" id="GO:0048270">
    <property type="term" value="F:methionine adenosyltransferase regulator activity"/>
    <property type="evidence" value="ECO:0007669"/>
    <property type="project" value="TreeGrafter"/>
</dbReference>
<evidence type="ECO:0000259" key="7">
    <source>
        <dbReference type="Pfam" id="PF04321"/>
    </source>
</evidence>
<evidence type="ECO:0000313" key="9">
    <source>
        <dbReference type="Proteomes" id="UP000182248"/>
    </source>
</evidence>
<dbReference type="InterPro" id="IPR036291">
    <property type="entry name" value="NAD(P)-bd_dom_sf"/>
</dbReference>
<dbReference type="GO" id="GO:0006556">
    <property type="term" value="P:S-adenosylmethionine biosynthetic process"/>
    <property type="evidence" value="ECO:0007669"/>
    <property type="project" value="TreeGrafter"/>
</dbReference>
<keyword evidence="6" id="KW-0521">NADP</keyword>
<name>A0A1K1PDV2_9FLAO</name>
<dbReference type="STRING" id="1150368.SAMN02927921_01719"/>
<evidence type="ECO:0000256" key="1">
    <source>
        <dbReference type="ARBA" id="ARBA00004781"/>
    </source>
</evidence>
<proteinExistence type="inferred from homology"/>
<gene>
    <name evidence="8" type="ORF">SAMN02927921_01719</name>
</gene>
<comment type="similarity">
    <text evidence="2 6">Belongs to the dTDP-4-dehydrorhamnose reductase family.</text>
</comment>
<evidence type="ECO:0000313" key="8">
    <source>
        <dbReference type="EMBL" id="SFW45952.1"/>
    </source>
</evidence>
<dbReference type="GO" id="GO:0008831">
    <property type="term" value="F:dTDP-4-dehydrorhamnose reductase activity"/>
    <property type="evidence" value="ECO:0007669"/>
    <property type="project" value="UniProtKB-EC"/>
</dbReference>
<evidence type="ECO:0000256" key="6">
    <source>
        <dbReference type="RuleBase" id="RU364082"/>
    </source>
</evidence>
<keyword evidence="6" id="KW-0560">Oxidoreductase</keyword>
<dbReference type="PANTHER" id="PTHR10491:SF4">
    <property type="entry name" value="METHIONINE ADENOSYLTRANSFERASE 2 SUBUNIT BETA"/>
    <property type="match status" value="1"/>
</dbReference>
<dbReference type="EC" id="1.1.1.133" evidence="3 6"/>
<reference evidence="8 9" key="1">
    <citation type="submission" date="2016-11" db="EMBL/GenBank/DDBJ databases">
        <authorList>
            <person name="Jaros S."/>
            <person name="Januszkiewicz K."/>
            <person name="Wedrychowicz H."/>
        </authorList>
    </citation>
    <scope>NUCLEOTIDE SEQUENCE [LARGE SCALE GENOMIC DNA]</scope>
    <source>
        <strain evidence="8 9">CGMCC 1.12145</strain>
    </source>
</reference>
<dbReference type="EMBL" id="FPJE01000008">
    <property type="protein sequence ID" value="SFW45952.1"/>
    <property type="molecule type" value="Genomic_DNA"/>
</dbReference>
<dbReference type="Pfam" id="PF04321">
    <property type="entry name" value="RmlD_sub_bind"/>
    <property type="match status" value="1"/>
</dbReference>
<dbReference type="UniPathway" id="UPA00124"/>
<dbReference type="SUPFAM" id="SSF51735">
    <property type="entry name" value="NAD(P)-binding Rossmann-fold domains"/>
    <property type="match status" value="1"/>
</dbReference>